<gene>
    <name evidence="2" type="ORF">B840_00820</name>
</gene>
<dbReference type="AlphaFoldDB" id="A0A0B6TNI3"/>
<dbReference type="OrthoDB" id="4419644at2"/>
<name>A0A0B6TNI3_9CORY</name>
<dbReference type="KEGG" id="cmq:B840_00820"/>
<accession>A0A0B6TNI3</accession>
<keyword evidence="3" id="KW-1185">Reference proteome</keyword>
<proteinExistence type="predicted"/>
<dbReference type="Pfam" id="PF04480">
    <property type="entry name" value="DUF559"/>
    <property type="match status" value="1"/>
</dbReference>
<dbReference type="HOGENOM" id="CLU_059335_0_0_11"/>
<dbReference type="STRING" id="1224162.B840_00820"/>
<reference evidence="2 3" key="1">
    <citation type="submission" date="2014-05" db="EMBL/GenBank/DDBJ databases">
        <title>Complete genome sequence of Corynebacterium marinum DSM 44953.</title>
        <authorList>
            <person name="Schaffert L."/>
            <person name="Albersmeier A."/>
            <person name="Kalinowski J."/>
            <person name="Ruckert C."/>
        </authorList>
    </citation>
    <scope>NUCLEOTIDE SEQUENCE [LARGE SCALE GENOMIC DNA]</scope>
    <source>
        <strain evidence="2 3">DSM 44953</strain>
    </source>
</reference>
<feature type="domain" description="DUF559" evidence="1">
    <location>
        <begin position="181"/>
        <end position="276"/>
    </location>
</feature>
<dbReference type="Proteomes" id="UP000031928">
    <property type="component" value="Chromosome"/>
</dbReference>
<dbReference type="RefSeq" id="WP_042620553.1">
    <property type="nucleotide sequence ID" value="NZ_CP007790.1"/>
</dbReference>
<sequence length="309" mass="34812">MKKFRLEKDAVVDTAMLKANGVSAHHIAVLVQAGQLHRVERGVYTTSPPAGSLLLRALAHRRPTLVYSGKTAFELHSEQELTLPLTGRVLYGSSDTGTPLLTLRQSRKLPFESIGELKVVSPVSAVADHMDHDDSELLDFLEKAYRRKEGRQLLERHLEQLPRVSPGLASLLGRAAVGGDSDAERKVFRRLRERGLVVEQNKDIGGYLFDGVIEAAQLIVEIDGYKYHSAESRETFIADRWKANYAVRHGYRVLRYSGSCVEYHLEDVVEQIAAAVNEDPEHLGTEARQVWRWHNTFIRDGPWWAEVAQ</sequence>
<dbReference type="InterPro" id="IPR011335">
    <property type="entry name" value="Restrct_endonuc-II-like"/>
</dbReference>
<dbReference type="SUPFAM" id="SSF52980">
    <property type="entry name" value="Restriction endonuclease-like"/>
    <property type="match status" value="1"/>
</dbReference>
<dbReference type="InterPro" id="IPR007569">
    <property type="entry name" value="DUF559"/>
</dbReference>
<evidence type="ECO:0000313" key="3">
    <source>
        <dbReference type="Proteomes" id="UP000031928"/>
    </source>
</evidence>
<dbReference type="EMBL" id="CP007790">
    <property type="protein sequence ID" value="AJK67804.1"/>
    <property type="molecule type" value="Genomic_DNA"/>
</dbReference>
<dbReference type="Gene3D" id="3.40.960.10">
    <property type="entry name" value="VSR Endonuclease"/>
    <property type="match status" value="1"/>
</dbReference>
<organism evidence="2 3">
    <name type="scientific">Corynebacterium marinum DSM 44953</name>
    <dbReference type="NCBI Taxonomy" id="1224162"/>
    <lineage>
        <taxon>Bacteria</taxon>
        <taxon>Bacillati</taxon>
        <taxon>Actinomycetota</taxon>
        <taxon>Actinomycetes</taxon>
        <taxon>Mycobacteriales</taxon>
        <taxon>Corynebacteriaceae</taxon>
        <taxon>Corynebacterium</taxon>
    </lineage>
</organism>
<evidence type="ECO:0000259" key="1">
    <source>
        <dbReference type="Pfam" id="PF04480"/>
    </source>
</evidence>
<evidence type="ECO:0000313" key="2">
    <source>
        <dbReference type="EMBL" id="AJK67804.1"/>
    </source>
</evidence>
<protein>
    <recommendedName>
        <fullName evidence="1">DUF559 domain-containing protein</fullName>
    </recommendedName>
</protein>